<dbReference type="RefSeq" id="WP_228871601.1">
    <property type="nucleotide sequence ID" value="NZ_JAAGLQ010000688.1"/>
</dbReference>
<dbReference type="Proteomes" id="UP000735541">
    <property type="component" value="Unassembled WGS sequence"/>
</dbReference>
<evidence type="ECO:0000313" key="1">
    <source>
        <dbReference type="EMBL" id="MBV7672675.1"/>
    </source>
</evidence>
<comment type="caution">
    <text evidence="1">The sequence shown here is derived from an EMBL/GenBank/DDBJ whole genome shotgun (WGS) entry which is preliminary data.</text>
</comment>
<keyword evidence="2" id="KW-1185">Reference proteome</keyword>
<gene>
    <name evidence="1" type="ORF">STHAL_24820</name>
</gene>
<reference evidence="1 2" key="1">
    <citation type="submission" date="2021-07" db="EMBL/GenBank/DDBJ databases">
        <title>Sequencing Streptomyces halstedii LGO-A4 genome an citrus endophytic actinomycete.</title>
        <authorList>
            <person name="Samborskyy M."/>
            <person name="Scott N."/>
            <person name="Deglau R."/>
            <person name="Dickens S."/>
            <person name="Oliveira L.G."/>
        </authorList>
    </citation>
    <scope>NUCLEOTIDE SEQUENCE [LARGE SCALE GENOMIC DNA]</scope>
    <source>
        <strain evidence="1 2">LGO-A4</strain>
    </source>
</reference>
<name>A0ABS6TWN2_STRHA</name>
<accession>A0ABS6TWN2</accession>
<proteinExistence type="predicted"/>
<sequence length="119" mass="12842">MPFPGELLTVFDGGTWDEGRIAEIRLPPSEITGISFVAPARPAGLLSPTDLAHPPQRLPPRLRYGARIRSRGSPMIMVTAFSLTGRHGTEPVGHSCREQAAPRMTITLTDQLPLPPAVP</sequence>
<organism evidence="1 2">
    <name type="scientific">Streptomyces halstedii</name>
    <dbReference type="NCBI Taxonomy" id="1944"/>
    <lineage>
        <taxon>Bacteria</taxon>
        <taxon>Bacillati</taxon>
        <taxon>Actinomycetota</taxon>
        <taxon>Actinomycetes</taxon>
        <taxon>Kitasatosporales</taxon>
        <taxon>Streptomycetaceae</taxon>
        <taxon>Streptomyces</taxon>
    </lineage>
</organism>
<protein>
    <submittedName>
        <fullName evidence="1">Uncharacterized protein</fullName>
    </submittedName>
</protein>
<evidence type="ECO:0000313" key="2">
    <source>
        <dbReference type="Proteomes" id="UP000735541"/>
    </source>
</evidence>
<dbReference type="EMBL" id="JAHUVW010000001">
    <property type="protein sequence ID" value="MBV7672675.1"/>
    <property type="molecule type" value="Genomic_DNA"/>
</dbReference>